<evidence type="ECO:0000313" key="3">
    <source>
        <dbReference type="Proteomes" id="UP000198228"/>
    </source>
</evidence>
<dbReference type="AlphaFoldDB" id="A0A1C4XHG6"/>
<dbReference type="RefSeq" id="WP_088961327.1">
    <property type="nucleotide sequence ID" value="NZ_LT607410.1"/>
</dbReference>
<accession>A0A1C4XHG6</accession>
<evidence type="ECO:0000259" key="1">
    <source>
        <dbReference type="Pfam" id="PF01872"/>
    </source>
</evidence>
<dbReference type="PANTHER" id="PTHR38011:SF11">
    <property type="entry name" value="2,5-DIAMINO-6-RIBOSYLAMINO-4(3H)-PYRIMIDINONE 5'-PHOSPHATE REDUCTASE"/>
    <property type="match status" value="1"/>
</dbReference>
<dbReference type="EMBL" id="LT607410">
    <property type="protein sequence ID" value="SCF07651.1"/>
    <property type="molecule type" value="Genomic_DNA"/>
</dbReference>
<organism evidence="2 3">
    <name type="scientific">Micromonospora purpureochromogenes</name>
    <dbReference type="NCBI Taxonomy" id="47872"/>
    <lineage>
        <taxon>Bacteria</taxon>
        <taxon>Bacillati</taxon>
        <taxon>Actinomycetota</taxon>
        <taxon>Actinomycetes</taxon>
        <taxon>Micromonosporales</taxon>
        <taxon>Micromonosporaceae</taxon>
        <taxon>Micromonospora</taxon>
    </lineage>
</organism>
<dbReference type="GO" id="GO:0009231">
    <property type="term" value="P:riboflavin biosynthetic process"/>
    <property type="evidence" value="ECO:0007669"/>
    <property type="project" value="InterPro"/>
</dbReference>
<protein>
    <submittedName>
        <fullName evidence="2">Dihydrofolate reductase</fullName>
    </submittedName>
</protein>
<dbReference type="Pfam" id="PF01872">
    <property type="entry name" value="RibD_C"/>
    <property type="match status" value="1"/>
</dbReference>
<dbReference type="Proteomes" id="UP000198228">
    <property type="component" value="Chromosome I"/>
</dbReference>
<dbReference type="SUPFAM" id="SSF53597">
    <property type="entry name" value="Dihydrofolate reductase-like"/>
    <property type="match status" value="1"/>
</dbReference>
<feature type="domain" description="Bacterial bifunctional deaminase-reductase C-terminal" evidence="1">
    <location>
        <begin position="2"/>
        <end position="178"/>
    </location>
</feature>
<sequence>MRKVVYWVHQSVDGFIEGPNGEFDWPSMGPELSAYSLELTERAGAFAYGRKVWEMMSWYWPRAESMSTDPHDLAFAPIWRRTPKVVVSRTLTGAEWDARVVGGDDLAKEITALKEQPGGDLLLTGGSGAGAALTALGLIDEYQVIVHPVVLGGGRPVFPGGPERLDLRLAGSRVFDGRSVLLRYAPAAG</sequence>
<dbReference type="PANTHER" id="PTHR38011">
    <property type="entry name" value="DIHYDROFOLATE REDUCTASE FAMILY PROTEIN (AFU_ORTHOLOGUE AFUA_8G06820)"/>
    <property type="match status" value="1"/>
</dbReference>
<dbReference type="Gene3D" id="3.40.430.10">
    <property type="entry name" value="Dihydrofolate Reductase, subunit A"/>
    <property type="match status" value="1"/>
</dbReference>
<gene>
    <name evidence="2" type="ORF">GA0074696_2580</name>
</gene>
<dbReference type="InterPro" id="IPR050765">
    <property type="entry name" value="Riboflavin_Biosynth_HTPR"/>
</dbReference>
<evidence type="ECO:0000313" key="2">
    <source>
        <dbReference type="EMBL" id="SCF07651.1"/>
    </source>
</evidence>
<dbReference type="GO" id="GO:0008703">
    <property type="term" value="F:5-amino-6-(5-phosphoribosylamino)uracil reductase activity"/>
    <property type="evidence" value="ECO:0007669"/>
    <property type="project" value="InterPro"/>
</dbReference>
<reference evidence="2 3" key="1">
    <citation type="submission" date="2016-06" db="EMBL/GenBank/DDBJ databases">
        <authorList>
            <person name="Kjaerup R.B."/>
            <person name="Dalgaard T.S."/>
            <person name="Juul-Madsen H.R."/>
        </authorList>
    </citation>
    <scope>NUCLEOTIDE SEQUENCE [LARGE SCALE GENOMIC DNA]</scope>
    <source>
        <strain evidence="2 3">DSM 43821</strain>
    </source>
</reference>
<dbReference type="InterPro" id="IPR002734">
    <property type="entry name" value="RibDG_C"/>
</dbReference>
<dbReference type="InterPro" id="IPR024072">
    <property type="entry name" value="DHFR-like_dom_sf"/>
</dbReference>
<proteinExistence type="predicted"/>
<name>A0A1C4XHG6_9ACTN</name>